<feature type="non-terminal residue" evidence="1">
    <location>
        <position position="60"/>
    </location>
</feature>
<organism evidence="1 2">
    <name type="scientific">Racocetra persica</name>
    <dbReference type="NCBI Taxonomy" id="160502"/>
    <lineage>
        <taxon>Eukaryota</taxon>
        <taxon>Fungi</taxon>
        <taxon>Fungi incertae sedis</taxon>
        <taxon>Mucoromycota</taxon>
        <taxon>Glomeromycotina</taxon>
        <taxon>Glomeromycetes</taxon>
        <taxon>Diversisporales</taxon>
        <taxon>Gigasporaceae</taxon>
        <taxon>Racocetra</taxon>
    </lineage>
</organism>
<dbReference type="Proteomes" id="UP000789920">
    <property type="component" value="Unassembled WGS sequence"/>
</dbReference>
<dbReference type="EMBL" id="CAJVQC010065490">
    <property type="protein sequence ID" value="CAG8805573.1"/>
    <property type="molecule type" value="Genomic_DNA"/>
</dbReference>
<name>A0ACA9RQC3_9GLOM</name>
<keyword evidence="2" id="KW-1185">Reference proteome</keyword>
<proteinExistence type="predicted"/>
<gene>
    <name evidence="1" type="ORF">RPERSI_LOCUS21965</name>
</gene>
<reference evidence="1" key="1">
    <citation type="submission" date="2021-06" db="EMBL/GenBank/DDBJ databases">
        <authorList>
            <person name="Kallberg Y."/>
            <person name="Tangrot J."/>
            <person name="Rosling A."/>
        </authorList>
    </citation>
    <scope>NUCLEOTIDE SEQUENCE</scope>
    <source>
        <strain evidence="1">MA461A</strain>
    </source>
</reference>
<protein>
    <submittedName>
        <fullName evidence="1">15015_t:CDS:1</fullName>
    </submittedName>
</protein>
<evidence type="ECO:0000313" key="2">
    <source>
        <dbReference type="Proteomes" id="UP000789920"/>
    </source>
</evidence>
<sequence length="60" mass="7063">MTFENSNPPPRSNIEIPEAKANLFSVFIMWWVNDLMSLGYKRPLEEDDLYFLNDARLAKN</sequence>
<accession>A0ACA9RQC3</accession>
<evidence type="ECO:0000313" key="1">
    <source>
        <dbReference type="EMBL" id="CAG8805573.1"/>
    </source>
</evidence>
<comment type="caution">
    <text evidence="1">The sequence shown here is derived from an EMBL/GenBank/DDBJ whole genome shotgun (WGS) entry which is preliminary data.</text>
</comment>